<keyword evidence="1" id="KW-1133">Transmembrane helix</keyword>
<organism evidence="2 3">
    <name type="scientific">Bursaphelenchus okinawaensis</name>
    <dbReference type="NCBI Taxonomy" id="465554"/>
    <lineage>
        <taxon>Eukaryota</taxon>
        <taxon>Metazoa</taxon>
        <taxon>Ecdysozoa</taxon>
        <taxon>Nematoda</taxon>
        <taxon>Chromadorea</taxon>
        <taxon>Rhabditida</taxon>
        <taxon>Tylenchina</taxon>
        <taxon>Tylenchomorpha</taxon>
        <taxon>Aphelenchoidea</taxon>
        <taxon>Aphelenchoididae</taxon>
        <taxon>Bursaphelenchus</taxon>
    </lineage>
</organism>
<gene>
    <name evidence="2" type="ORF">BOKJ2_LOCUS563</name>
</gene>
<comment type="caution">
    <text evidence="2">The sequence shown here is derived from an EMBL/GenBank/DDBJ whole genome shotgun (WGS) entry which is preliminary data.</text>
</comment>
<dbReference type="EMBL" id="CAJFCW020000001">
    <property type="protein sequence ID" value="CAG9079655.1"/>
    <property type="molecule type" value="Genomic_DNA"/>
</dbReference>
<reference evidence="2" key="1">
    <citation type="submission" date="2020-09" db="EMBL/GenBank/DDBJ databases">
        <authorList>
            <person name="Kikuchi T."/>
        </authorList>
    </citation>
    <scope>NUCLEOTIDE SEQUENCE</scope>
    <source>
        <strain evidence="2">SH1</strain>
    </source>
</reference>
<sequence>MLYQSVFFLFTPPIYSHICATYTQPHINGLINYKAIPQLVGYKAHCTTCYSIKHANEYEFGCMDPVAEVRISQKKTLLSMCKNQSTEITCRQGVCCCSNLDCYDRFRMFHSLTEKNKLQDIIDQIAMDSCYLFSKKKGIGMKNDKRKEKVILHDYILQNKASKRLICGLCMMRIRMNSLEALCLEKSEVGVCDSYKTMVGNAVNCNPDQTECCCKGPACAYKFLEIFHNYVPSPDKTSNSSNRLFTSLSTLFLTIFAIVNLIFK</sequence>
<dbReference type="AlphaFoldDB" id="A0A811JRV9"/>
<dbReference type="Proteomes" id="UP000614601">
    <property type="component" value="Unassembled WGS sequence"/>
</dbReference>
<evidence type="ECO:0000313" key="2">
    <source>
        <dbReference type="EMBL" id="CAD5205879.1"/>
    </source>
</evidence>
<protein>
    <submittedName>
        <fullName evidence="2">Uncharacterized protein</fullName>
    </submittedName>
</protein>
<keyword evidence="3" id="KW-1185">Reference proteome</keyword>
<feature type="transmembrane region" description="Helical" evidence="1">
    <location>
        <begin position="244"/>
        <end position="263"/>
    </location>
</feature>
<keyword evidence="1" id="KW-0812">Transmembrane</keyword>
<dbReference type="Proteomes" id="UP000783686">
    <property type="component" value="Unassembled WGS sequence"/>
</dbReference>
<dbReference type="EMBL" id="CAJFDH010000001">
    <property type="protein sequence ID" value="CAD5205879.1"/>
    <property type="molecule type" value="Genomic_DNA"/>
</dbReference>
<proteinExistence type="predicted"/>
<keyword evidence="1" id="KW-0472">Membrane</keyword>
<name>A0A811JRV9_9BILA</name>
<evidence type="ECO:0000313" key="3">
    <source>
        <dbReference type="Proteomes" id="UP000614601"/>
    </source>
</evidence>
<accession>A0A811JRV9</accession>
<evidence type="ECO:0000256" key="1">
    <source>
        <dbReference type="SAM" id="Phobius"/>
    </source>
</evidence>